<dbReference type="GO" id="GO:0003755">
    <property type="term" value="F:peptidyl-prolyl cis-trans isomerase activity"/>
    <property type="evidence" value="ECO:0007669"/>
    <property type="project" value="InterPro"/>
</dbReference>
<proteinExistence type="predicted"/>
<dbReference type="EMBL" id="UOGG01000205">
    <property type="protein sequence ID" value="VAX32486.1"/>
    <property type="molecule type" value="Genomic_DNA"/>
</dbReference>
<protein>
    <recommendedName>
        <fullName evidence="1">PpiC domain-containing protein</fullName>
    </recommendedName>
</protein>
<dbReference type="Pfam" id="PF00639">
    <property type="entry name" value="Rotamase"/>
    <property type="match status" value="1"/>
</dbReference>
<accession>A0A3B1CPL0</accession>
<dbReference type="InterPro" id="IPR000297">
    <property type="entry name" value="PPIase_PpiC"/>
</dbReference>
<organism evidence="2">
    <name type="scientific">hydrothermal vent metagenome</name>
    <dbReference type="NCBI Taxonomy" id="652676"/>
    <lineage>
        <taxon>unclassified sequences</taxon>
        <taxon>metagenomes</taxon>
        <taxon>ecological metagenomes</taxon>
    </lineage>
</organism>
<dbReference type="PANTHER" id="PTHR47245:SF2">
    <property type="entry name" value="PEPTIDYL-PROLYL CIS-TRANS ISOMERASE HP_0175-RELATED"/>
    <property type="match status" value="1"/>
</dbReference>
<reference evidence="2" key="1">
    <citation type="submission" date="2018-06" db="EMBL/GenBank/DDBJ databases">
        <authorList>
            <person name="Zhirakovskaya E."/>
        </authorList>
    </citation>
    <scope>NUCLEOTIDE SEQUENCE</scope>
</reference>
<evidence type="ECO:0000259" key="1">
    <source>
        <dbReference type="PROSITE" id="PS50198"/>
    </source>
</evidence>
<dbReference type="InterPro" id="IPR050245">
    <property type="entry name" value="PrsA_foldase"/>
</dbReference>
<dbReference type="AlphaFoldDB" id="A0A3B1CPL0"/>
<feature type="domain" description="PpiC" evidence="1">
    <location>
        <begin position="4"/>
        <end position="100"/>
    </location>
</feature>
<dbReference type="PROSITE" id="PS50198">
    <property type="entry name" value="PPIC_PPIASE_2"/>
    <property type="match status" value="1"/>
</dbReference>
<dbReference type="Gene3D" id="3.10.50.40">
    <property type="match status" value="1"/>
</dbReference>
<evidence type="ECO:0000313" key="2">
    <source>
        <dbReference type="EMBL" id="VAX32486.1"/>
    </source>
</evidence>
<gene>
    <name evidence="2" type="ORF">MNBD_NITROSPINAE05-922</name>
</gene>
<name>A0A3B1CPL0_9ZZZZ</name>
<dbReference type="SUPFAM" id="SSF54534">
    <property type="entry name" value="FKBP-like"/>
    <property type="match status" value="1"/>
</dbReference>
<sequence length="124" mass="13515">MPPIRSVQISHIVLTTRDIADVLLEHLQSYDDYEQMMKAFKKMAKKYSACSSRFQGGDLGPLEVHTSAPELYEAAMNAPAKKAQGPVKTRFGHHIFVLTEEEPLGDTGIDGINQPGMGAGDGTL</sequence>
<dbReference type="PANTHER" id="PTHR47245">
    <property type="entry name" value="PEPTIDYLPROLYL ISOMERASE"/>
    <property type="match status" value="1"/>
</dbReference>
<dbReference type="InterPro" id="IPR046357">
    <property type="entry name" value="PPIase_dom_sf"/>
</dbReference>